<keyword evidence="3" id="KW-1133">Transmembrane helix</keyword>
<sequence>MGKKKPTTEALPEVPWHSLPLDEVVTKLNTNLETGLTVAEAKKRLDEFGENALPKKRKIPAIVVFLLQFHDVLIYLLIAVMIVCFVMQQWVCLLSPNSSLARRNCHLHCCNYQCNHRIRPRIQS</sequence>
<comment type="caution">
    <text evidence="5">The sequence shown here is derived from an EMBL/GenBank/DDBJ whole genome shotgun (WGS) entry which is preliminary data.</text>
</comment>
<feature type="transmembrane region" description="Helical" evidence="3">
    <location>
        <begin position="72"/>
        <end position="94"/>
    </location>
</feature>
<proteinExistence type="predicted"/>
<accession>A0ABQ9XGM7</accession>
<gene>
    <name evidence="5" type="ORF">BLNAU_14610</name>
</gene>
<dbReference type="PANTHER" id="PTHR43294:SF21">
    <property type="entry name" value="CATION TRANSPORTING ATPASE"/>
    <property type="match status" value="1"/>
</dbReference>
<dbReference type="SUPFAM" id="SSF81665">
    <property type="entry name" value="Calcium ATPase, transmembrane domain M"/>
    <property type="match status" value="1"/>
</dbReference>
<dbReference type="InterPro" id="IPR050510">
    <property type="entry name" value="Cation_transp_ATPase_P-type"/>
</dbReference>
<dbReference type="SMART" id="SM00831">
    <property type="entry name" value="Cation_ATPase_N"/>
    <property type="match status" value="1"/>
</dbReference>
<evidence type="ECO:0000256" key="2">
    <source>
        <dbReference type="ARBA" id="ARBA00022475"/>
    </source>
</evidence>
<dbReference type="Pfam" id="PF00690">
    <property type="entry name" value="Cation_ATPase_N"/>
    <property type="match status" value="1"/>
</dbReference>
<organism evidence="5 6">
    <name type="scientific">Blattamonas nauphoetae</name>
    <dbReference type="NCBI Taxonomy" id="2049346"/>
    <lineage>
        <taxon>Eukaryota</taxon>
        <taxon>Metamonada</taxon>
        <taxon>Preaxostyla</taxon>
        <taxon>Oxymonadida</taxon>
        <taxon>Blattamonas</taxon>
    </lineage>
</organism>
<dbReference type="InterPro" id="IPR023298">
    <property type="entry name" value="ATPase_P-typ_TM_dom_sf"/>
</dbReference>
<evidence type="ECO:0000313" key="5">
    <source>
        <dbReference type="EMBL" id="KAK2950492.1"/>
    </source>
</evidence>
<keyword evidence="3" id="KW-0472">Membrane</keyword>
<protein>
    <submittedName>
        <fullName evidence="5">Cation transporter/ATPase, N-terminus</fullName>
    </submittedName>
</protein>
<name>A0ABQ9XGM7_9EUKA</name>
<evidence type="ECO:0000256" key="3">
    <source>
        <dbReference type="SAM" id="Phobius"/>
    </source>
</evidence>
<keyword evidence="2" id="KW-1003">Cell membrane</keyword>
<evidence type="ECO:0000259" key="4">
    <source>
        <dbReference type="SMART" id="SM00831"/>
    </source>
</evidence>
<keyword evidence="6" id="KW-1185">Reference proteome</keyword>
<evidence type="ECO:0000256" key="1">
    <source>
        <dbReference type="ARBA" id="ARBA00004651"/>
    </source>
</evidence>
<feature type="domain" description="Cation-transporting P-type ATPase N-terminal" evidence="4">
    <location>
        <begin position="15"/>
        <end position="89"/>
    </location>
</feature>
<evidence type="ECO:0000313" key="6">
    <source>
        <dbReference type="Proteomes" id="UP001281761"/>
    </source>
</evidence>
<comment type="subcellular location">
    <subcellularLocation>
        <location evidence="1">Cell membrane</location>
        <topology evidence="1">Multi-pass membrane protein</topology>
    </subcellularLocation>
</comment>
<dbReference type="InterPro" id="IPR004014">
    <property type="entry name" value="ATPase_P-typ_cation-transptr_N"/>
</dbReference>
<dbReference type="EMBL" id="JARBJD010000135">
    <property type="protein sequence ID" value="KAK2950492.1"/>
    <property type="molecule type" value="Genomic_DNA"/>
</dbReference>
<keyword evidence="3" id="KW-0812">Transmembrane</keyword>
<reference evidence="5 6" key="1">
    <citation type="journal article" date="2022" name="bioRxiv">
        <title>Genomics of Preaxostyla Flagellates Illuminates Evolutionary Transitions and the Path Towards Mitochondrial Loss.</title>
        <authorList>
            <person name="Novak L.V.F."/>
            <person name="Treitli S.C."/>
            <person name="Pyrih J."/>
            <person name="Halakuc P."/>
            <person name="Pipaliya S.V."/>
            <person name="Vacek V."/>
            <person name="Brzon O."/>
            <person name="Soukal P."/>
            <person name="Eme L."/>
            <person name="Dacks J.B."/>
            <person name="Karnkowska A."/>
            <person name="Elias M."/>
            <person name="Hampl V."/>
        </authorList>
    </citation>
    <scope>NUCLEOTIDE SEQUENCE [LARGE SCALE GENOMIC DNA]</scope>
    <source>
        <strain evidence="5">NAU3</strain>
        <tissue evidence="5">Gut</tissue>
    </source>
</reference>
<dbReference type="PANTHER" id="PTHR43294">
    <property type="entry name" value="SODIUM/POTASSIUM-TRANSPORTING ATPASE SUBUNIT ALPHA"/>
    <property type="match status" value="1"/>
</dbReference>
<dbReference type="Proteomes" id="UP001281761">
    <property type="component" value="Unassembled WGS sequence"/>
</dbReference>
<dbReference type="Gene3D" id="2.70.150.10">
    <property type="entry name" value="Calcium-transporting ATPase, cytoplasmic transduction domain A"/>
    <property type="match status" value="1"/>
</dbReference>
<dbReference type="Gene3D" id="1.20.1110.10">
    <property type="entry name" value="Calcium-transporting ATPase, transmembrane domain"/>
    <property type="match status" value="1"/>
</dbReference>